<dbReference type="EMBL" id="JBAWSV010000006">
    <property type="protein sequence ID" value="MEI4831320.1"/>
    <property type="molecule type" value="Genomic_DNA"/>
</dbReference>
<evidence type="ECO:0000313" key="2">
    <source>
        <dbReference type="Proteomes" id="UP001367922"/>
    </source>
</evidence>
<proteinExistence type="predicted"/>
<dbReference type="Proteomes" id="UP001367922">
    <property type="component" value="Unassembled WGS sequence"/>
</dbReference>
<organism evidence="1 2">
    <name type="scientific">Bacillus yunxiaonensis</name>
    <dbReference type="NCBI Taxonomy" id="3127665"/>
    <lineage>
        <taxon>Bacteria</taxon>
        <taxon>Bacillati</taxon>
        <taxon>Bacillota</taxon>
        <taxon>Bacilli</taxon>
        <taxon>Bacillales</taxon>
        <taxon>Bacillaceae</taxon>
        <taxon>Bacillus</taxon>
    </lineage>
</organism>
<comment type="caution">
    <text evidence="1">The sequence shown here is derived from an EMBL/GenBank/DDBJ whole genome shotgun (WGS) entry which is preliminary data.</text>
</comment>
<evidence type="ECO:0000313" key="1">
    <source>
        <dbReference type="EMBL" id="MEI4831320.1"/>
    </source>
</evidence>
<sequence length="122" mass="14644">MYKQLPHGVKIGITRSIVTSFEDYMKTIEWREEKFDMQHFLEQWKDYIYTQSTWIHKVDDKVKEHADFHQALATKVNEKIAELVNEDPTEEQVHILKEHGVQNIDSFCKLEAQYRINHLIVK</sequence>
<name>A0ABU8FZ77_9BACI</name>
<protein>
    <recommendedName>
        <fullName evidence="3">Group-specific protein</fullName>
    </recommendedName>
</protein>
<evidence type="ECO:0008006" key="3">
    <source>
        <dbReference type="Google" id="ProtNLM"/>
    </source>
</evidence>
<accession>A0ABU8FZ77</accession>
<reference evidence="1 2" key="1">
    <citation type="submission" date="2024-01" db="EMBL/GenBank/DDBJ databases">
        <title>Seven novel Bacillus-like species.</title>
        <authorList>
            <person name="Liu G."/>
        </authorList>
    </citation>
    <scope>NUCLEOTIDE SEQUENCE [LARGE SCALE GENOMIC DNA]</scope>
    <source>
        <strain evidence="1 2">FJAT-53711</strain>
    </source>
</reference>
<gene>
    <name evidence="1" type="ORF">WAX78_17995</name>
</gene>
<keyword evidence="2" id="KW-1185">Reference proteome</keyword>
<dbReference type="RefSeq" id="WP_336483374.1">
    <property type="nucleotide sequence ID" value="NZ_JBAWSV010000006.1"/>
</dbReference>